<dbReference type="EMBL" id="KI279403">
    <property type="protein sequence ID" value="ESA18241.1"/>
    <property type="molecule type" value="Genomic_DNA"/>
</dbReference>
<gene>
    <name evidence="1" type="ORF">GLOINDRAFT_20917</name>
</gene>
<organism evidence="1">
    <name type="scientific">Rhizophagus irregularis (strain DAOM 181602 / DAOM 197198 / MUCL 43194)</name>
    <name type="common">Arbuscular mycorrhizal fungus</name>
    <name type="synonym">Glomus intraradices</name>
    <dbReference type="NCBI Taxonomy" id="747089"/>
    <lineage>
        <taxon>Eukaryota</taxon>
        <taxon>Fungi</taxon>
        <taxon>Fungi incertae sedis</taxon>
        <taxon>Mucoromycota</taxon>
        <taxon>Glomeromycotina</taxon>
        <taxon>Glomeromycetes</taxon>
        <taxon>Glomerales</taxon>
        <taxon>Glomeraceae</taxon>
        <taxon>Rhizophagus</taxon>
    </lineage>
</organism>
<protein>
    <submittedName>
        <fullName evidence="1">Uncharacterized protein</fullName>
    </submittedName>
</protein>
<evidence type="ECO:0000313" key="1">
    <source>
        <dbReference type="EMBL" id="ESA18241.1"/>
    </source>
</evidence>
<sequence length="201" mass="23265">MEIVNANDENSFDPTPRLKPSPIPIEFISFSWKDENCIYCGEKYIEALFTWQKYCKKCLSRYINDINDITDNNIYLDVYIYTTELECSEHEINRTKISQSIQECYGNCLIILCFKQLCGYGSVYREIDRNNSTLFNKVIESEENCKLCGKSLSYTYGSKEYDGLVLCSDCYIISSELIESALTVKSIVQIVLYFMLDADIV</sequence>
<dbReference type="HOGENOM" id="CLU_104311_0_0_1"/>
<dbReference type="AlphaFoldDB" id="U9URM7"/>
<proteinExistence type="predicted"/>
<accession>U9URM7</accession>
<reference evidence="1" key="1">
    <citation type="submission" date="2013-07" db="EMBL/GenBank/DDBJ databases">
        <title>The genome of an arbuscular mycorrhizal fungus provides insights into the evolution of the oldest plant symbiosis.</title>
        <authorList>
            <consortium name="DOE Joint Genome Institute"/>
            <person name="Tisserant E."/>
            <person name="Malbreil M."/>
            <person name="Kuo A."/>
            <person name="Kohler A."/>
            <person name="Symeonidi A."/>
            <person name="Balestrini R."/>
            <person name="Charron P."/>
            <person name="Duensing N."/>
            <person name="Frei-dit-Frey N."/>
            <person name="Gianinazzi-Pearson V."/>
            <person name="Gilbert B."/>
            <person name="Handa Y."/>
            <person name="Hijri M."/>
            <person name="Kaul R."/>
            <person name="Kawaguchi M."/>
            <person name="Krajinski F."/>
            <person name="Lammers P."/>
            <person name="Lapierre D."/>
            <person name="Masclaux F.G."/>
            <person name="Murat C."/>
            <person name="Morin E."/>
            <person name="Ndikumana S."/>
            <person name="Pagni M."/>
            <person name="Petitpierre D."/>
            <person name="Requena N."/>
            <person name="Rosikiewicz P."/>
            <person name="Riley R."/>
            <person name="Saito K."/>
            <person name="San Clemente H."/>
            <person name="Shapiro H."/>
            <person name="van Tuinen D."/>
            <person name="Becard G."/>
            <person name="Bonfante P."/>
            <person name="Paszkowski U."/>
            <person name="Shachar-Hill Y."/>
            <person name="Young J.P."/>
            <person name="Sanders I.R."/>
            <person name="Henrissat B."/>
            <person name="Rensing S.A."/>
            <person name="Grigoriev I.V."/>
            <person name="Corradi N."/>
            <person name="Roux C."/>
            <person name="Martin F."/>
        </authorList>
    </citation>
    <scope>NUCLEOTIDE SEQUENCE</scope>
    <source>
        <strain evidence="1">DAOM 197198</strain>
    </source>
</reference>
<name>U9URM7_RHIID</name>